<dbReference type="CDD" id="cd12167">
    <property type="entry name" value="2-Hacid_dh_8"/>
    <property type="match status" value="1"/>
</dbReference>
<evidence type="ECO:0000256" key="3">
    <source>
        <dbReference type="ARBA" id="ARBA00023027"/>
    </source>
</evidence>
<evidence type="ECO:0000256" key="1">
    <source>
        <dbReference type="ARBA" id="ARBA00005854"/>
    </source>
</evidence>
<reference evidence="7 8" key="1">
    <citation type="submission" date="2016-05" db="EMBL/GenBank/DDBJ databases">
        <title>Paenibacillus sp. 1ZS3-15 nov., isolated from the rhizosphere soil.</title>
        <authorList>
            <person name="Zhang X.X."/>
            <person name="Zhang J."/>
        </authorList>
    </citation>
    <scope>NUCLEOTIDE SEQUENCE [LARGE SCALE GENOMIC DNA]</scope>
    <source>
        <strain evidence="7 8">1ZS3-15</strain>
    </source>
</reference>
<comment type="caution">
    <text evidence="7">The sequence shown here is derived from an EMBL/GenBank/DDBJ whole genome shotgun (WGS) entry which is preliminary data.</text>
</comment>
<name>A0A198A4G6_9BACL</name>
<sequence length="337" mass="37219">MKTLLAIKDPYLKELFFHDAVIEKLQAFSDVTWYESTGEEWGKDGLARLIGEYDACLTSWGTPFFTEEILANARKLRFIGHVAGSPTSVVDERAFHQGITVATANTVLAKSTAEAAFALMMAGAWDLYGYSTRLKRGQWGNNSRDTVMGVSNQVIGLIGLGEISKNVIRMLSGFPVRIKLASRYCSEAQAKALGVELCSLDELLQTSQIISLHSTLTPSTVGFIGKRELALIQDGALFVNTARAKIVDEIAMMDELQSGRFFAALDVFHEEPVPVNHPLHRLDNVLCVPHIGGFARTFKRSMGEFVVDNLHNFTRGEKELPGVVSLEEYGRMTTINL</sequence>
<dbReference type="AlphaFoldDB" id="A0A198A4G6"/>
<comment type="similarity">
    <text evidence="1 4">Belongs to the D-isomer specific 2-hydroxyacid dehydrogenase family.</text>
</comment>
<dbReference type="Pfam" id="PF02826">
    <property type="entry name" value="2-Hacid_dh_C"/>
    <property type="match status" value="1"/>
</dbReference>
<keyword evidence="8" id="KW-1185">Reference proteome</keyword>
<accession>A0A198A4G6</accession>
<evidence type="ECO:0000256" key="4">
    <source>
        <dbReference type="RuleBase" id="RU003719"/>
    </source>
</evidence>
<dbReference type="InterPro" id="IPR006139">
    <property type="entry name" value="D-isomer_2_OHA_DH_cat_dom"/>
</dbReference>
<dbReference type="InterPro" id="IPR036291">
    <property type="entry name" value="NAD(P)-bd_dom_sf"/>
</dbReference>
<dbReference type="PANTHER" id="PTHR42789:SF1">
    <property type="entry name" value="D-ISOMER SPECIFIC 2-HYDROXYACID DEHYDROGENASE FAMILY PROTEIN (AFU_ORTHOLOGUE AFUA_6G10090)"/>
    <property type="match status" value="1"/>
</dbReference>
<evidence type="ECO:0000259" key="6">
    <source>
        <dbReference type="Pfam" id="PF02826"/>
    </source>
</evidence>
<dbReference type="OrthoDB" id="9805416at2"/>
<dbReference type="Gene3D" id="3.40.50.720">
    <property type="entry name" value="NAD(P)-binding Rossmann-like Domain"/>
    <property type="match status" value="2"/>
</dbReference>
<evidence type="ECO:0000313" key="8">
    <source>
        <dbReference type="Proteomes" id="UP000078454"/>
    </source>
</evidence>
<dbReference type="InterPro" id="IPR050857">
    <property type="entry name" value="D-2-hydroxyacid_DH"/>
</dbReference>
<dbReference type="PANTHER" id="PTHR42789">
    <property type="entry name" value="D-ISOMER SPECIFIC 2-HYDROXYACID DEHYDROGENASE FAMILY PROTEIN (AFU_ORTHOLOGUE AFUA_6G10090)"/>
    <property type="match status" value="1"/>
</dbReference>
<proteinExistence type="inferred from homology"/>
<dbReference type="InterPro" id="IPR006140">
    <property type="entry name" value="D-isomer_DH_NAD-bd"/>
</dbReference>
<keyword evidence="3" id="KW-0520">NAD</keyword>
<keyword evidence="2 4" id="KW-0560">Oxidoreductase</keyword>
<dbReference type="EMBL" id="LYPB01000077">
    <property type="protein sequence ID" value="OAS16027.1"/>
    <property type="molecule type" value="Genomic_DNA"/>
</dbReference>
<organism evidence="7 8">
    <name type="scientific">Paenibacillus oryzisoli</name>
    <dbReference type="NCBI Taxonomy" id="1850517"/>
    <lineage>
        <taxon>Bacteria</taxon>
        <taxon>Bacillati</taxon>
        <taxon>Bacillota</taxon>
        <taxon>Bacilli</taxon>
        <taxon>Bacillales</taxon>
        <taxon>Paenibacillaceae</taxon>
        <taxon>Paenibacillus</taxon>
    </lineage>
</organism>
<dbReference type="SUPFAM" id="SSF51735">
    <property type="entry name" value="NAD(P)-binding Rossmann-fold domains"/>
    <property type="match status" value="1"/>
</dbReference>
<feature type="domain" description="D-isomer specific 2-hydroxyacid dehydrogenase NAD-binding" evidence="6">
    <location>
        <begin position="117"/>
        <end position="292"/>
    </location>
</feature>
<feature type="domain" description="D-isomer specific 2-hydroxyacid dehydrogenase catalytic" evidence="5">
    <location>
        <begin position="21"/>
        <end position="318"/>
    </location>
</feature>
<evidence type="ECO:0000259" key="5">
    <source>
        <dbReference type="Pfam" id="PF00389"/>
    </source>
</evidence>
<gene>
    <name evidence="7" type="ORF">A8708_05455</name>
</gene>
<dbReference type="GO" id="GO:0051287">
    <property type="term" value="F:NAD binding"/>
    <property type="evidence" value="ECO:0007669"/>
    <property type="project" value="InterPro"/>
</dbReference>
<dbReference type="RefSeq" id="WP_068667641.1">
    <property type="nucleotide sequence ID" value="NZ_LYPB01000077.1"/>
</dbReference>
<dbReference type="SUPFAM" id="SSF52283">
    <property type="entry name" value="Formate/glycerate dehydrogenase catalytic domain-like"/>
    <property type="match status" value="1"/>
</dbReference>
<dbReference type="Pfam" id="PF00389">
    <property type="entry name" value="2-Hacid_dh"/>
    <property type="match status" value="1"/>
</dbReference>
<dbReference type="STRING" id="1850517.A8708_05455"/>
<evidence type="ECO:0000313" key="7">
    <source>
        <dbReference type="EMBL" id="OAS16027.1"/>
    </source>
</evidence>
<evidence type="ECO:0008006" key="9">
    <source>
        <dbReference type="Google" id="ProtNLM"/>
    </source>
</evidence>
<dbReference type="GO" id="GO:0016616">
    <property type="term" value="F:oxidoreductase activity, acting on the CH-OH group of donors, NAD or NADP as acceptor"/>
    <property type="evidence" value="ECO:0007669"/>
    <property type="project" value="InterPro"/>
</dbReference>
<dbReference type="Proteomes" id="UP000078454">
    <property type="component" value="Unassembled WGS sequence"/>
</dbReference>
<evidence type="ECO:0000256" key="2">
    <source>
        <dbReference type="ARBA" id="ARBA00023002"/>
    </source>
</evidence>
<protein>
    <recommendedName>
        <fullName evidence="9">Hydroxyacid dehydrogenase</fullName>
    </recommendedName>
</protein>